<dbReference type="GO" id="GO:0005634">
    <property type="term" value="C:nucleus"/>
    <property type="evidence" value="ECO:0007669"/>
    <property type="project" value="TreeGrafter"/>
</dbReference>
<dbReference type="InterPro" id="IPR001606">
    <property type="entry name" value="ARID_dom"/>
</dbReference>
<dbReference type="SMART" id="SM00501">
    <property type="entry name" value="BRIGHT"/>
    <property type="match status" value="1"/>
</dbReference>
<dbReference type="GO" id="GO:0006357">
    <property type="term" value="P:regulation of transcription by RNA polymerase II"/>
    <property type="evidence" value="ECO:0007669"/>
    <property type="project" value="TreeGrafter"/>
</dbReference>
<reference evidence="7" key="2">
    <citation type="submission" date="2025-09" db="UniProtKB">
        <authorList>
            <consortium name="Ensembl"/>
        </authorList>
    </citation>
    <scope>IDENTIFICATION</scope>
</reference>
<dbReference type="Proteomes" id="UP000472277">
    <property type="component" value="Unassembled WGS sequence"/>
</dbReference>
<reference evidence="7" key="1">
    <citation type="submission" date="2025-08" db="UniProtKB">
        <authorList>
            <consortium name="Ensembl"/>
        </authorList>
    </citation>
    <scope>IDENTIFICATION</scope>
</reference>
<accession>A0A674EFA6</accession>
<keyword evidence="3" id="KW-0539">Nucleus</keyword>
<dbReference type="AlphaFoldDB" id="A0A674EFA6"/>
<keyword evidence="8" id="KW-1185">Reference proteome</keyword>
<proteinExistence type="predicted"/>
<dbReference type="InterPro" id="IPR036431">
    <property type="entry name" value="ARID_dom_sf"/>
</dbReference>
<dbReference type="InParanoid" id="A0A674EFA6"/>
<dbReference type="PANTHER" id="PTHR13964">
    <property type="entry name" value="RBP-RELATED"/>
    <property type="match status" value="1"/>
</dbReference>
<feature type="region of interest" description="Disordered" evidence="4">
    <location>
        <begin position="39"/>
        <end position="71"/>
    </location>
</feature>
<dbReference type="GO" id="GO:0000976">
    <property type="term" value="F:transcription cis-regulatory region binding"/>
    <property type="evidence" value="ECO:0007669"/>
    <property type="project" value="TreeGrafter"/>
</dbReference>
<evidence type="ECO:0000256" key="1">
    <source>
        <dbReference type="ARBA" id="ARBA00023015"/>
    </source>
</evidence>
<dbReference type="GeneTree" id="ENSGT00940000161078"/>
<keyword evidence="2" id="KW-0804">Transcription</keyword>
<feature type="domain" description="ARID" evidence="6">
    <location>
        <begin position="72"/>
        <end position="136"/>
    </location>
</feature>
<dbReference type="PANTHER" id="PTHR13964:SF37">
    <property type="entry name" value="AT-RICH INTERACTIVE DOMAIN-CONTAINING PROTEIN 5B"/>
    <property type="match status" value="1"/>
</dbReference>
<organism evidence="7 8">
    <name type="scientific">Salmo trutta</name>
    <name type="common">Brown trout</name>
    <dbReference type="NCBI Taxonomy" id="8032"/>
    <lineage>
        <taxon>Eukaryota</taxon>
        <taxon>Metazoa</taxon>
        <taxon>Chordata</taxon>
        <taxon>Craniata</taxon>
        <taxon>Vertebrata</taxon>
        <taxon>Euteleostomi</taxon>
        <taxon>Actinopterygii</taxon>
        <taxon>Neopterygii</taxon>
        <taxon>Teleostei</taxon>
        <taxon>Protacanthopterygii</taxon>
        <taxon>Salmoniformes</taxon>
        <taxon>Salmonidae</taxon>
        <taxon>Salmoninae</taxon>
        <taxon>Salmo</taxon>
    </lineage>
</organism>
<dbReference type="PROSITE" id="PS51011">
    <property type="entry name" value="ARID"/>
    <property type="match status" value="1"/>
</dbReference>
<dbReference type="SUPFAM" id="SSF46774">
    <property type="entry name" value="ARID-like"/>
    <property type="match status" value="1"/>
</dbReference>
<dbReference type="Ensembl" id="ENSSTUT00000113990.1">
    <property type="protein sequence ID" value="ENSSTUP00000106357.1"/>
    <property type="gene ID" value="ENSSTUG00000047394.1"/>
</dbReference>
<dbReference type="Gene3D" id="1.10.150.60">
    <property type="entry name" value="ARID DNA-binding domain"/>
    <property type="match status" value="1"/>
</dbReference>
<dbReference type="InterPro" id="IPR051232">
    <property type="entry name" value="ARID/SWI1_ChromRemod"/>
</dbReference>
<evidence type="ECO:0000313" key="7">
    <source>
        <dbReference type="Ensembl" id="ENSSTUP00000106357.1"/>
    </source>
</evidence>
<feature type="signal peptide" evidence="5">
    <location>
        <begin position="1"/>
        <end position="22"/>
    </location>
</feature>
<feature type="chain" id="PRO_5025366861" description="ARID domain-containing protein" evidence="5">
    <location>
        <begin position="23"/>
        <end position="136"/>
    </location>
</feature>
<keyword evidence="1" id="KW-0805">Transcription regulation</keyword>
<keyword evidence="5" id="KW-0732">Signal</keyword>
<evidence type="ECO:0000259" key="6">
    <source>
        <dbReference type="PROSITE" id="PS51011"/>
    </source>
</evidence>
<evidence type="ECO:0000313" key="8">
    <source>
        <dbReference type="Proteomes" id="UP000472277"/>
    </source>
</evidence>
<dbReference type="Pfam" id="PF01388">
    <property type="entry name" value="ARID"/>
    <property type="match status" value="1"/>
</dbReference>
<protein>
    <recommendedName>
        <fullName evidence="6">ARID domain-containing protein</fullName>
    </recommendedName>
</protein>
<evidence type="ECO:0000256" key="5">
    <source>
        <dbReference type="SAM" id="SignalP"/>
    </source>
</evidence>
<sequence length="136" mass="15244">HVHLVPHVHLCPHVLLVPLCLQVNPESKAVLSRWPKGIGRDSSCCTRVSSSSSSSEENPKGRTGRGGGEECPADEQVFLVALYKYMDERKTPIERIPYLGFKQINLWNMFQAAETLGGYELVSDFSDFSLSIYIYI</sequence>
<evidence type="ECO:0000256" key="3">
    <source>
        <dbReference type="ARBA" id="ARBA00023242"/>
    </source>
</evidence>
<name>A0A674EFA6_SALTR</name>
<evidence type="ECO:0000256" key="2">
    <source>
        <dbReference type="ARBA" id="ARBA00023163"/>
    </source>
</evidence>
<evidence type="ECO:0000256" key="4">
    <source>
        <dbReference type="SAM" id="MobiDB-lite"/>
    </source>
</evidence>